<feature type="binding site" evidence="6">
    <location>
        <position position="19"/>
    </location>
    <ligand>
        <name>Zn(2+)</name>
        <dbReference type="ChEBI" id="CHEBI:29105"/>
    </ligand>
</feature>
<feature type="domain" description="C2H2-type" evidence="7">
    <location>
        <begin position="220"/>
        <end position="247"/>
    </location>
</feature>
<protein>
    <recommendedName>
        <fullName evidence="10">Zinc-finger double domain protein</fullName>
    </recommendedName>
</protein>
<evidence type="ECO:0000256" key="3">
    <source>
        <dbReference type="ARBA" id="ARBA00022771"/>
    </source>
</evidence>
<dbReference type="RefSeq" id="XP_005176362.3">
    <property type="nucleotide sequence ID" value="XM_005176305.4"/>
</dbReference>
<dbReference type="SUPFAM" id="SSF57667">
    <property type="entry name" value="beta-beta-alpha zinc fingers"/>
    <property type="match status" value="1"/>
</dbReference>
<dbReference type="PROSITE" id="PS51915">
    <property type="entry name" value="ZAD"/>
    <property type="match status" value="1"/>
</dbReference>
<evidence type="ECO:0000256" key="4">
    <source>
        <dbReference type="ARBA" id="ARBA00022833"/>
    </source>
</evidence>
<sequence>MESPKNRYILGDCRPENMCRFCGCEDKENVNIFLTKKTPSPTSSQSEKTGIDDLLSKISTVYPFVLYENDPLPQHICPKCVENVYSLYRDIQEVLRHQKKLLNMLRTEEPQHEYFRILNEIENSSRSTKLFIKASYSVDINQNTPIKMLTFPSSGDIISDESSILKSNDKIKLPPNEKLVQNIQTKLELNGCTIKRVKISQNETRLHPSIDSADDVVVDVDCPYCERKFVSEKQLAEHQVEHLNISSYKLFEKRQLPKHLRRGRLICVNNEKNIRCLNCWQVFKDNKSILQHWSNSDCYYYCFICGKEFPHSPKVLREHMPSAHGISFRSIMKQFYLNRVAPTTKLSSLSQTSSQLKLPQLVMSSNSMLVRANPIPRKKKRYYYKDGKSSTKNPDGSFSCNICHKVFSNYRSSNSHMRIHNIPDLYARRVTSKNCDELLLPDFPQTSNSMKKLTPPAVPLSFRTAQPSPMYPSSRPSYKEFSHNMIVPSIPTKHSNFMGNNSSSSWKNMEHHTPQRARYETDDSELLFPTLKEDLECLQATVKSEPIDDINAPSEFSNQWKCFICHETFGTSKEYNMHAMFVHNISE</sequence>
<dbReference type="VEuPathDB" id="VectorBase:MDOMA2_012138"/>
<dbReference type="KEGG" id="mde:101889789"/>
<dbReference type="Gene3D" id="3.40.1800.20">
    <property type="match status" value="1"/>
</dbReference>
<dbReference type="InterPro" id="IPR036236">
    <property type="entry name" value="Znf_C2H2_sf"/>
</dbReference>
<evidence type="ECO:0000313" key="9">
    <source>
        <dbReference type="EnsemblMetazoa" id="MDOA003430-PA"/>
    </source>
</evidence>
<proteinExistence type="predicted"/>
<reference evidence="9" key="1">
    <citation type="submission" date="2020-05" db="UniProtKB">
        <authorList>
            <consortium name="EnsemblMetazoa"/>
        </authorList>
    </citation>
    <scope>IDENTIFICATION</scope>
    <source>
        <strain evidence="9">Aabys</strain>
    </source>
</reference>
<evidence type="ECO:0000256" key="5">
    <source>
        <dbReference type="PROSITE-ProRule" id="PRU00042"/>
    </source>
</evidence>
<keyword evidence="3 5" id="KW-0863">Zinc-finger</keyword>
<keyword evidence="2" id="KW-0677">Repeat</keyword>
<keyword evidence="4 6" id="KW-0862">Zinc</keyword>
<dbReference type="Pfam" id="PF00096">
    <property type="entry name" value="zf-C2H2"/>
    <property type="match status" value="1"/>
</dbReference>
<dbReference type="GO" id="GO:0005634">
    <property type="term" value="C:nucleus"/>
    <property type="evidence" value="ECO:0007669"/>
    <property type="project" value="InterPro"/>
</dbReference>
<feature type="domain" description="C2H2-type" evidence="7">
    <location>
        <begin position="398"/>
        <end position="420"/>
    </location>
</feature>
<feature type="binding site" evidence="6">
    <location>
        <position position="77"/>
    </location>
    <ligand>
        <name>Zn(2+)</name>
        <dbReference type="ChEBI" id="CHEBI:29105"/>
    </ligand>
</feature>
<dbReference type="VEuPathDB" id="VectorBase:MDOA003430"/>
<gene>
    <name evidence="9" type="primary">101889789</name>
</gene>
<dbReference type="SUPFAM" id="SSF57716">
    <property type="entry name" value="Glucocorticoid receptor-like (DNA-binding domain)"/>
    <property type="match status" value="1"/>
</dbReference>
<evidence type="ECO:0000259" key="8">
    <source>
        <dbReference type="PROSITE" id="PS51915"/>
    </source>
</evidence>
<evidence type="ECO:0000256" key="1">
    <source>
        <dbReference type="ARBA" id="ARBA00022723"/>
    </source>
</evidence>
<organism evidence="9">
    <name type="scientific">Musca domestica</name>
    <name type="common">House fly</name>
    <dbReference type="NCBI Taxonomy" id="7370"/>
    <lineage>
        <taxon>Eukaryota</taxon>
        <taxon>Metazoa</taxon>
        <taxon>Ecdysozoa</taxon>
        <taxon>Arthropoda</taxon>
        <taxon>Hexapoda</taxon>
        <taxon>Insecta</taxon>
        <taxon>Pterygota</taxon>
        <taxon>Neoptera</taxon>
        <taxon>Endopterygota</taxon>
        <taxon>Diptera</taxon>
        <taxon>Brachycera</taxon>
        <taxon>Muscomorpha</taxon>
        <taxon>Muscoidea</taxon>
        <taxon>Muscidae</taxon>
        <taxon>Musca</taxon>
    </lineage>
</organism>
<evidence type="ECO:0000256" key="2">
    <source>
        <dbReference type="ARBA" id="ARBA00022737"/>
    </source>
</evidence>
<feature type="binding site" evidence="6">
    <location>
        <position position="22"/>
    </location>
    <ligand>
        <name>Zn(2+)</name>
        <dbReference type="ChEBI" id="CHEBI:29105"/>
    </ligand>
</feature>
<dbReference type="InterPro" id="IPR013087">
    <property type="entry name" value="Znf_C2H2_type"/>
</dbReference>
<dbReference type="Gene3D" id="3.30.160.60">
    <property type="entry name" value="Classic Zinc Finger"/>
    <property type="match status" value="2"/>
</dbReference>
<dbReference type="SMART" id="SM00355">
    <property type="entry name" value="ZnF_C2H2"/>
    <property type="match status" value="4"/>
</dbReference>
<accession>A0A1I8MCB0</accession>
<keyword evidence="1 6" id="KW-0479">Metal-binding</keyword>
<dbReference type="SMART" id="SM00868">
    <property type="entry name" value="zf-AD"/>
    <property type="match status" value="1"/>
</dbReference>
<dbReference type="PROSITE" id="PS50157">
    <property type="entry name" value="ZINC_FINGER_C2H2_2"/>
    <property type="match status" value="2"/>
</dbReference>
<dbReference type="PANTHER" id="PTHR24409">
    <property type="entry name" value="ZINC FINGER PROTEIN 142"/>
    <property type="match status" value="1"/>
</dbReference>
<evidence type="ECO:0008006" key="10">
    <source>
        <dbReference type="Google" id="ProtNLM"/>
    </source>
</evidence>
<evidence type="ECO:0000256" key="6">
    <source>
        <dbReference type="PROSITE-ProRule" id="PRU01263"/>
    </source>
</evidence>
<dbReference type="Pfam" id="PF07776">
    <property type="entry name" value="zf-AD"/>
    <property type="match status" value="1"/>
</dbReference>
<dbReference type="GO" id="GO:0008270">
    <property type="term" value="F:zinc ion binding"/>
    <property type="evidence" value="ECO:0007669"/>
    <property type="project" value="UniProtKB-UniRule"/>
</dbReference>
<name>A0A1I8MCB0_MUSDO</name>
<dbReference type="OrthoDB" id="654211at2759"/>
<dbReference type="EnsemblMetazoa" id="MDOA003430-RA">
    <property type="protein sequence ID" value="MDOA003430-PA"/>
    <property type="gene ID" value="MDOA003430"/>
</dbReference>
<dbReference type="InterPro" id="IPR012934">
    <property type="entry name" value="Znf_AD"/>
</dbReference>
<feature type="domain" description="ZAD" evidence="8">
    <location>
        <begin position="17"/>
        <end position="104"/>
    </location>
</feature>
<feature type="binding site" evidence="6">
    <location>
        <position position="80"/>
    </location>
    <ligand>
        <name>Zn(2+)</name>
        <dbReference type="ChEBI" id="CHEBI:29105"/>
    </ligand>
</feature>
<dbReference type="PROSITE" id="PS00028">
    <property type="entry name" value="ZINC_FINGER_C2H2_1"/>
    <property type="match status" value="3"/>
</dbReference>
<dbReference type="AlphaFoldDB" id="A0A1I8MCB0"/>
<evidence type="ECO:0000259" key="7">
    <source>
        <dbReference type="PROSITE" id="PS50157"/>
    </source>
</evidence>